<reference evidence="1" key="1">
    <citation type="submission" date="2018-02" db="EMBL/GenBank/DDBJ databases">
        <title>Rhizophora mucronata_Transcriptome.</title>
        <authorList>
            <person name="Meera S.P."/>
            <person name="Sreeshan A."/>
            <person name="Augustine A."/>
        </authorList>
    </citation>
    <scope>NUCLEOTIDE SEQUENCE</scope>
    <source>
        <tissue evidence="1">Leaf</tissue>
    </source>
</reference>
<name>A0A2P2MTQ9_RHIMU</name>
<dbReference type="AlphaFoldDB" id="A0A2P2MTQ9"/>
<proteinExistence type="predicted"/>
<accession>A0A2P2MTQ9</accession>
<dbReference type="EMBL" id="GGEC01053111">
    <property type="protein sequence ID" value="MBX33595.1"/>
    <property type="molecule type" value="Transcribed_RNA"/>
</dbReference>
<organism evidence="1">
    <name type="scientific">Rhizophora mucronata</name>
    <name type="common">Asiatic mangrove</name>
    <dbReference type="NCBI Taxonomy" id="61149"/>
    <lineage>
        <taxon>Eukaryota</taxon>
        <taxon>Viridiplantae</taxon>
        <taxon>Streptophyta</taxon>
        <taxon>Embryophyta</taxon>
        <taxon>Tracheophyta</taxon>
        <taxon>Spermatophyta</taxon>
        <taxon>Magnoliopsida</taxon>
        <taxon>eudicotyledons</taxon>
        <taxon>Gunneridae</taxon>
        <taxon>Pentapetalae</taxon>
        <taxon>rosids</taxon>
        <taxon>fabids</taxon>
        <taxon>Malpighiales</taxon>
        <taxon>Rhizophoraceae</taxon>
        <taxon>Rhizophora</taxon>
    </lineage>
</organism>
<protein>
    <submittedName>
        <fullName evidence="1">Uncharacterized protein</fullName>
    </submittedName>
</protein>
<sequence>MYMYINIYIAQNLSNTYICVCMNTYVATDLDTYNRKLVIIVTPKRDPSLCSQLCIELMGPGSPPQSLK</sequence>
<evidence type="ECO:0000313" key="1">
    <source>
        <dbReference type="EMBL" id="MBX33595.1"/>
    </source>
</evidence>